<reference evidence="5" key="3">
    <citation type="submission" date="2020-10" db="EMBL/GenBank/DDBJ databases">
        <title>Dehalococcoides mccartyi of a TCE/Cr reducing biochatode.</title>
        <authorList>
            <person name="Matturro B."/>
        </authorList>
    </citation>
    <scope>NUCLEOTIDE SEQUENCE</scope>
    <source>
        <strain evidence="5">Bin2</strain>
    </source>
</reference>
<proteinExistence type="inferred from homology"/>
<reference evidence="4" key="2">
    <citation type="submission" date="2014-08" db="EMBL/GenBank/DDBJ databases">
        <authorList>
            <person name="Wibberg D."/>
        </authorList>
    </citation>
    <scope>NUCLEOTIDE SEQUENCE</scope>
</reference>
<dbReference type="InterPro" id="IPR007842">
    <property type="entry name" value="HEPN_dom"/>
</dbReference>
<dbReference type="EMBL" id="JADIIL010000038">
    <property type="protein sequence ID" value="MBF4475987.1"/>
    <property type="molecule type" value="Genomic_DNA"/>
</dbReference>
<feature type="domain" description="HEPN" evidence="2">
    <location>
        <begin position="26"/>
        <end position="138"/>
    </location>
</feature>
<evidence type="ECO:0000313" key="3">
    <source>
        <dbReference type="EMBL" id="AIS31950.1"/>
    </source>
</evidence>
<dbReference type="EMBL" id="CP006933">
    <property type="protein sequence ID" value="AIS31950.1"/>
    <property type="molecule type" value="Genomic_DNA"/>
</dbReference>
<dbReference type="RefSeq" id="WP_048073213.1">
    <property type="nucleotide sequence ID" value="NZ_CALCVY010000060.1"/>
</dbReference>
<sequence length="162" mass="18736">MDKIDELYYEGHLRKVEASPLKSALSLKEAKIWLKEAEETFKVGFYRSSRVSTYFAVLHAARSVTLRDGVEVEDPLYLVNYLEKYCAEGNLSLKCLDVLTVIFNLNYEDQHHFQTTRNPDDLKQAIDFGHEFINCIKNLLDKTARLPRSVIKNSIRENEYGG</sequence>
<evidence type="ECO:0000313" key="6">
    <source>
        <dbReference type="Proteomes" id="UP000029661"/>
    </source>
</evidence>
<name>A0A089ZG37_METFO</name>
<evidence type="ECO:0000259" key="2">
    <source>
        <dbReference type="Pfam" id="PF05168"/>
    </source>
</evidence>
<accession>A0A089ZG37</accession>
<gene>
    <name evidence="3" type="ORF">BRM9_1134</name>
    <name evidence="4" type="ORF">DSM1535_1790</name>
    <name evidence="5" type="ORF">ISP06_11050</name>
</gene>
<dbReference type="OrthoDB" id="101012at2157"/>
<evidence type="ECO:0000256" key="1">
    <source>
        <dbReference type="ARBA" id="ARBA00038248"/>
    </source>
</evidence>
<dbReference type="Pfam" id="PF05168">
    <property type="entry name" value="HEPN"/>
    <property type="match status" value="1"/>
</dbReference>
<dbReference type="Gene3D" id="1.20.120.330">
    <property type="entry name" value="Nucleotidyltransferases domain 2"/>
    <property type="match status" value="1"/>
</dbReference>
<reference evidence="3 6" key="1">
    <citation type="submission" date="2013-12" db="EMBL/GenBank/DDBJ databases">
        <title>The complete genome sequence of Methanobacterium sp. BRM9.</title>
        <authorList>
            <consortium name="Pastoral Greenhouse Gas Research Consortium"/>
            <person name="Kelly W.J."/>
            <person name="Leahy S.C."/>
            <person name="Perry R."/>
            <person name="Li D."/>
            <person name="Altermann E."/>
            <person name="Lambie S.C."/>
            <person name="Attwood G.T."/>
        </authorList>
    </citation>
    <scope>NUCLEOTIDE SEQUENCE [LARGE SCALE GENOMIC DNA]</scope>
    <source>
        <strain evidence="3 6">BRM9</strain>
    </source>
</reference>
<dbReference type="KEGG" id="mfc:BRM9_1134"/>
<evidence type="ECO:0000313" key="5">
    <source>
        <dbReference type="EMBL" id="MBF4475987.1"/>
    </source>
</evidence>
<dbReference type="Proteomes" id="UP000029661">
    <property type="component" value="Chromosome"/>
</dbReference>
<dbReference type="Proteomes" id="UP000606900">
    <property type="component" value="Unassembled WGS sequence"/>
</dbReference>
<dbReference type="AlphaFoldDB" id="A0A089ZG37"/>
<dbReference type="GeneID" id="24792291"/>
<dbReference type="PATRIC" id="fig|2162.9.peg.1838"/>
<dbReference type="KEGG" id="mfi:DSM1535_1790"/>
<dbReference type="PANTHER" id="PTHR36565">
    <property type="entry name" value="UPF0332 PROTEIN TM_1000"/>
    <property type="match status" value="1"/>
</dbReference>
<comment type="similarity">
    <text evidence="1">Belongs to the UPF0332 family.</text>
</comment>
<protein>
    <submittedName>
        <fullName evidence="3">HEPN domain-containing protein</fullName>
    </submittedName>
</protein>
<dbReference type="EMBL" id="LN515531">
    <property type="protein sequence ID" value="CEA14115.1"/>
    <property type="molecule type" value="Genomic_DNA"/>
</dbReference>
<dbReference type="InterPro" id="IPR052226">
    <property type="entry name" value="UPF0332_toxin"/>
</dbReference>
<dbReference type="PANTHER" id="PTHR36565:SF5">
    <property type="entry name" value="TOXIN MJ0605-RELATED"/>
    <property type="match status" value="1"/>
</dbReference>
<evidence type="ECO:0000313" key="4">
    <source>
        <dbReference type="EMBL" id="CEA14115.1"/>
    </source>
</evidence>
<organism evidence="3 6">
    <name type="scientific">Methanobacterium formicicum</name>
    <dbReference type="NCBI Taxonomy" id="2162"/>
    <lineage>
        <taxon>Archaea</taxon>
        <taxon>Methanobacteriati</taxon>
        <taxon>Methanobacteriota</taxon>
        <taxon>Methanomada group</taxon>
        <taxon>Methanobacteria</taxon>
        <taxon>Methanobacteriales</taxon>
        <taxon>Methanobacteriaceae</taxon>
        <taxon>Methanobacterium</taxon>
    </lineage>
</organism>